<keyword evidence="2" id="KW-0808">Transferase</keyword>
<dbReference type="PROSITE" id="PS01124">
    <property type="entry name" value="HTH_ARAC_FAMILY_2"/>
    <property type="match status" value="1"/>
</dbReference>
<organism evidence="7 8">
    <name type="scientific">Hyphococcus luteus</name>
    <dbReference type="NCBI Taxonomy" id="2058213"/>
    <lineage>
        <taxon>Bacteria</taxon>
        <taxon>Pseudomonadati</taxon>
        <taxon>Pseudomonadota</taxon>
        <taxon>Alphaproteobacteria</taxon>
        <taxon>Parvularculales</taxon>
        <taxon>Parvularculaceae</taxon>
        <taxon>Hyphococcus</taxon>
    </lineage>
</organism>
<dbReference type="InterPro" id="IPR018060">
    <property type="entry name" value="HTH_AraC"/>
</dbReference>
<dbReference type="EMBL" id="PJCH01000001">
    <property type="protein sequence ID" value="PQA89738.1"/>
    <property type="molecule type" value="Genomic_DNA"/>
</dbReference>
<dbReference type="Gene3D" id="1.10.10.60">
    <property type="entry name" value="Homeodomain-like"/>
    <property type="match status" value="1"/>
</dbReference>
<proteinExistence type="predicted"/>
<evidence type="ECO:0000256" key="1">
    <source>
        <dbReference type="ARBA" id="ARBA00001947"/>
    </source>
</evidence>
<dbReference type="InterPro" id="IPR004026">
    <property type="entry name" value="Ada_DNA_repair_Zn-bd"/>
</dbReference>
<comment type="cofactor">
    <cofactor evidence="1">
        <name>Zn(2+)</name>
        <dbReference type="ChEBI" id="CHEBI:29105"/>
    </cofactor>
</comment>
<dbReference type="SUPFAM" id="SSF57884">
    <property type="entry name" value="Ada DNA repair protein, N-terminal domain (N-Ada 10)"/>
    <property type="match status" value="1"/>
</dbReference>
<dbReference type="SUPFAM" id="SSF46689">
    <property type="entry name" value="Homeodomain-like"/>
    <property type="match status" value="1"/>
</dbReference>
<dbReference type="Gene3D" id="3.40.10.10">
    <property type="entry name" value="DNA Methylphosphotriester Repair Domain"/>
    <property type="match status" value="1"/>
</dbReference>
<dbReference type="GO" id="GO:0003908">
    <property type="term" value="F:methylated-DNA-[protein]-cysteine S-methyltransferase activity"/>
    <property type="evidence" value="ECO:0007669"/>
    <property type="project" value="InterPro"/>
</dbReference>
<dbReference type="Proteomes" id="UP000239504">
    <property type="component" value="Unassembled WGS sequence"/>
</dbReference>
<dbReference type="SMART" id="SM00342">
    <property type="entry name" value="HTH_ARAC"/>
    <property type="match status" value="1"/>
</dbReference>
<evidence type="ECO:0000313" key="8">
    <source>
        <dbReference type="Proteomes" id="UP000239504"/>
    </source>
</evidence>
<protein>
    <recommendedName>
        <fullName evidence="6">HTH araC/xylS-type domain-containing protein</fullName>
    </recommendedName>
</protein>
<evidence type="ECO:0000256" key="2">
    <source>
        <dbReference type="ARBA" id="ARBA00022603"/>
    </source>
</evidence>
<evidence type="ECO:0000256" key="4">
    <source>
        <dbReference type="ARBA" id="ARBA00023159"/>
    </source>
</evidence>
<dbReference type="GO" id="GO:0008270">
    <property type="term" value="F:zinc ion binding"/>
    <property type="evidence" value="ECO:0007669"/>
    <property type="project" value="InterPro"/>
</dbReference>
<dbReference type="InterPro" id="IPR009057">
    <property type="entry name" value="Homeodomain-like_sf"/>
</dbReference>
<dbReference type="GO" id="GO:0003700">
    <property type="term" value="F:DNA-binding transcription factor activity"/>
    <property type="evidence" value="ECO:0007669"/>
    <property type="project" value="InterPro"/>
</dbReference>
<dbReference type="InterPro" id="IPR036631">
    <property type="entry name" value="MGMT_N_sf"/>
</dbReference>
<evidence type="ECO:0000259" key="6">
    <source>
        <dbReference type="PROSITE" id="PS01124"/>
    </source>
</evidence>
<sequence>MKAAVEDWRWQALVSRDPEADAAFRYAVEATGIYCRPTCTTPIPLQKNVRYFPDSTSAEAAGFAPCKRCRPALASSSTPQIESVLLACIHMHDCARPPAPAALADLVGMSRFRFPRVFKTTLGVTPHEYADELRWNRFSQYLTLGLPIAEAIYEAGFGAVSCVYERALHWMGMTPAIWRAGGAGAAIWYEVVERRQRNALIAGTDDGVCIIALDHSRMKLEDSLHSQFASASIRSADPDTAYWLANAVQRAELPEIVCSFPSHIREIGLAARLRKAVNNAILDGPLAPSAPFTFPPRDMASLLR</sequence>
<keyword evidence="8" id="KW-1185">Reference proteome</keyword>
<dbReference type="GO" id="GO:0032259">
    <property type="term" value="P:methylation"/>
    <property type="evidence" value="ECO:0007669"/>
    <property type="project" value="UniProtKB-KW"/>
</dbReference>
<keyword evidence="3" id="KW-0805">Transcription regulation</keyword>
<dbReference type="Pfam" id="PF02805">
    <property type="entry name" value="Ada_Zn_binding"/>
    <property type="match status" value="1"/>
</dbReference>
<dbReference type="GO" id="GO:0006281">
    <property type="term" value="P:DNA repair"/>
    <property type="evidence" value="ECO:0007669"/>
    <property type="project" value="InterPro"/>
</dbReference>
<keyword evidence="5" id="KW-0804">Transcription</keyword>
<dbReference type="RefSeq" id="WP_104828440.1">
    <property type="nucleotide sequence ID" value="NZ_PJCH01000001.1"/>
</dbReference>
<feature type="domain" description="HTH araC/xylS-type" evidence="6">
    <location>
        <begin position="103"/>
        <end position="181"/>
    </location>
</feature>
<dbReference type="InterPro" id="IPR035451">
    <property type="entry name" value="Ada-like_dom_sf"/>
</dbReference>
<keyword evidence="2" id="KW-0489">Methyltransferase</keyword>
<name>A0A2S7KBA9_9PROT</name>
<dbReference type="OrthoDB" id="9802228at2"/>
<gene>
    <name evidence="7" type="ORF">CW354_02460</name>
</gene>
<evidence type="ECO:0000256" key="3">
    <source>
        <dbReference type="ARBA" id="ARBA00023015"/>
    </source>
</evidence>
<dbReference type="AlphaFoldDB" id="A0A2S7KBA9"/>
<comment type="caution">
    <text evidence="7">The sequence shown here is derived from an EMBL/GenBank/DDBJ whole genome shotgun (WGS) entry which is preliminary data.</text>
</comment>
<dbReference type="SUPFAM" id="SSF53155">
    <property type="entry name" value="Methylated DNA-protein cysteine methyltransferase domain"/>
    <property type="match status" value="1"/>
</dbReference>
<dbReference type="GO" id="GO:0043565">
    <property type="term" value="F:sequence-specific DNA binding"/>
    <property type="evidence" value="ECO:0007669"/>
    <property type="project" value="InterPro"/>
</dbReference>
<dbReference type="Gene3D" id="3.30.160.70">
    <property type="entry name" value="Methylated DNA-protein cysteine methyltransferase domain"/>
    <property type="match status" value="1"/>
</dbReference>
<dbReference type="Pfam" id="PF12833">
    <property type="entry name" value="HTH_18"/>
    <property type="match status" value="1"/>
</dbReference>
<evidence type="ECO:0000313" key="7">
    <source>
        <dbReference type="EMBL" id="PQA89738.1"/>
    </source>
</evidence>
<keyword evidence="4" id="KW-0010">Activator</keyword>
<evidence type="ECO:0000256" key="5">
    <source>
        <dbReference type="ARBA" id="ARBA00023163"/>
    </source>
</evidence>
<reference evidence="7 8" key="1">
    <citation type="submission" date="2017-12" db="EMBL/GenBank/DDBJ databases">
        <authorList>
            <person name="Hurst M.R.H."/>
        </authorList>
    </citation>
    <scope>NUCLEOTIDE SEQUENCE [LARGE SCALE GENOMIC DNA]</scope>
    <source>
        <strain evidence="7 8">SY-3-19</strain>
    </source>
</reference>
<accession>A0A2S7KBA9</accession>